<dbReference type="SUPFAM" id="SSF52009">
    <property type="entry name" value="Phosphohistidine domain"/>
    <property type="match status" value="1"/>
</dbReference>
<dbReference type="AlphaFoldDB" id="A0A1G2L515"/>
<reference evidence="17 18" key="1">
    <citation type="journal article" date="2016" name="Nat. Commun.">
        <title>Thousands of microbial genomes shed light on interconnected biogeochemical processes in an aquifer system.</title>
        <authorList>
            <person name="Anantharaman K."/>
            <person name="Brown C.T."/>
            <person name="Hug L.A."/>
            <person name="Sharon I."/>
            <person name="Castelle C.J."/>
            <person name="Probst A.J."/>
            <person name="Thomas B.C."/>
            <person name="Singh A."/>
            <person name="Wilkins M.J."/>
            <person name="Karaoz U."/>
            <person name="Brodie E.L."/>
            <person name="Williams K.H."/>
            <person name="Hubbard S.S."/>
            <person name="Banfield J.F."/>
        </authorList>
    </citation>
    <scope>NUCLEOTIDE SEQUENCE [LARGE SCALE GENOMIC DNA]</scope>
</reference>
<evidence type="ECO:0000256" key="14">
    <source>
        <dbReference type="ARBA" id="ARBA00047700"/>
    </source>
</evidence>
<dbReference type="GO" id="GO:0005524">
    <property type="term" value="F:ATP binding"/>
    <property type="evidence" value="ECO:0007669"/>
    <property type="project" value="UniProtKB-KW"/>
</dbReference>
<evidence type="ECO:0000256" key="9">
    <source>
        <dbReference type="ARBA" id="ARBA00022741"/>
    </source>
</evidence>
<dbReference type="Pfam" id="PF01326">
    <property type="entry name" value="PPDK_N"/>
    <property type="match status" value="1"/>
</dbReference>
<dbReference type="GO" id="GO:0046872">
    <property type="term" value="F:metal ion binding"/>
    <property type="evidence" value="ECO:0007669"/>
    <property type="project" value="UniProtKB-KW"/>
</dbReference>
<evidence type="ECO:0000256" key="1">
    <source>
        <dbReference type="ARBA" id="ARBA00001946"/>
    </source>
</evidence>
<dbReference type="PANTHER" id="PTHR43030">
    <property type="entry name" value="PHOSPHOENOLPYRUVATE SYNTHASE"/>
    <property type="match status" value="1"/>
</dbReference>
<dbReference type="PANTHER" id="PTHR43030:SF1">
    <property type="entry name" value="PHOSPHOENOLPYRUVATE SYNTHASE"/>
    <property type="match status" value="1"/>
</dbReference>
<comment type="pathway">
    <text evidence="3">Carbohydrate biosynthesis; gluconeogenesis.</text>
</comment>
<accession>A0A1G2L515</accession>
<name>A0A1G2L515_9BACT</name>
<evidence type="ECO:0000313" key="18">
    <source>
        <dbReference type="Proteomes" id="UP000177982"/>
    </source>
</evidence>
<evidence type="ECO:0000256" key="10">
    <source>
        <dbReference type="ARBA" id="ARBA00022777"/>
    </source>
</evidence>
<evidence type="ECO:0000256" key="8">
    <source>
        <dbReference type="ARBA" id="ARBA00022723"/>
    </source>
</evidence>
<protein>
    <recommendedName>
        <fullName evidence="6">Phosphoenolpyruvate synthase</fullName>
        <ecNumber evidence="5">2.7.9.2</ecNumber>
    </recommendedName>
    <alternativeName>
        <fullName evidence="13">Pyruvate, water dikinase</fullName>
    </alternativeName>
</protein>
<comment type="caution">
    <text evidence="17">The sequence shown here is derived from an EMBL/GenBank/DDBJ whole genome shotgun (WGS) entry which is preliminary data.</text>
</comment>
<evidence type="ECO:0000256" key="13">
    <source>
        <dbReference type="ARBA" id="ARBA00033470"/>
    </source>
</evidence>
<organism evidence="17 18">
    <name type="scientific">Candidatus Sungbacteria bacterium RIFCSPLOWO2_01_FULL_47_10</name>
    <dbReference type="NCBI Taxonomy" id="1802276"/>
    <lineage>
        <taxon>Bacteria</taxon>
        <taxon>Candidatus Sungiibacteriota</taxon>
    </lineage>
</organism>
<comment type="function">
    <text evidence="2">Catalyzes the phosphorylation of pyruvate to phosphoenolpyruvate.</text>
</comment>
<evidence type="ECO:0000256" key="3">
    <source>
        <dbReference type="ARBA" id="ARBA00004742"/>
    </source>
</evidence>
<dbReference type="Gene3D" id="3.30.1490.20">
    <property type="entry name" value="ATP-grasp fold, A domain"/>
    <property type="match status" value="1"/>
</dbReference>
<dbReference type="InterPro" id="IPR006319">
    <property type="entry name" value="PEP_synth"/>
</dbReference>
<evidence type="ECO:0000256" key="5">
    <source>
        <dbReference type="ARBA" id="ARBA00011996"/>
    </source>
</evidence>
<keyword evidence="8" id="KW-0479">Metal-binding</keyword>
<feature type="domain" description="PEP-utilising enzyme mobile" evidence="15">
    <location>
        <begin position="760"/>
        <end position="830"/>
    </location>
</feature>
<dbReference type="InterPro" id="IPR018274">
    <property type="entry name" value="PEP_util_AS"/>
</dbReference>
<evidence type="ECO:0000313" key="17">
    <source>
        <dbReference type="EMBL" id="OHA06767.1"/>
    </source>
</evidence>
<keyword evidence="11" id="KW-0067">ATP-binding</keyword>
<feature type="domain" description="Pyruvate phosphate dikinase AMP/ATP-binding" evidence="16">
    <location>
        <begin position="20"/>
        <end position="325"/>
    </location>
</feature>
<dbReference type="InterPro" id="IPR008279">
    <property type="entry name" value="PEP-util_enz_mobile_dom"/>
</dbReference>
<evidence type="ECO:0000256" key="6">
    <source>
        <dbReference type="ARBA" id="ARBA00021623"/>
    </source>
</evidence>
<dbReference type="InterPro" id="IPR036637">
    <property type="entry name" value="Phosphohistidine_dom_sf"/>
</dbReference>
<dbReference type="Gene3D" id="3.50.30.10">
    <property type="entry name" value="Phosphohistidine domain"/>
    <property type="match status" value="1"/>
</dbReference>
<keyword evidence="7" id="KW-0808">Transferase</keyword>
<dbReference type="EMBL" id="MHQO01000024">
    <property type="protein sequence ID" value="OHA06767.1"/>
    <property type="molecule type" value="Genomic_DNA"/>
</dbReference>
<dbReference type="EC" id="2.7.9.2" evidence="5"/>
<evidence type="ECO:0000259" key="15">
    <source>
        <dbReference type="Pfam" id="PF00391"/>
    </source>
</evidence>
<comment type="cofactor">
    <cofactor evidence="1">
        <name>Mg(2+)</name>
        <dbReference type="ChEBI" id="CHEBI:18420"/>
    </cofactor>
</comment>
<dbReference type="Proteomes" id="UP000177982">
    <property type="component" value="Unassembled WGS sequence"/>
</dbReference>
<comment type="similarity">
    <text evidence="4">Belongs to the PEP-utilizing enzyme family.</text>
</comment>
<sequence length="836" mass="95251">MQLIMELLRNIDQTSKNDVALAGGKGASLGEMTQAGLSVPPGFVILSSAFEKFLEETDLNVEIEAILDSVNHKEMHTVENASEKIQALILEAEMPKDLAQKIEKFFKNLGAKHVAVRSSATVEDSASAAWAGQLESYLNTTEESLLENIKKCWASLFTPRAIFYRFEKDLHKQKISVAVVVQKMVDSEKSGIAFSVHPVTQDKNQLIIEAGFGLGEAIVSGQITPDSYVVEKQPRRIIDKNVQLQSRGLYRAEKAGNEWRDIPKERGEKQVLSDKEIFELSEIILHIENHYGFPCDVEWAFEQGKFYIVQSRPITTLDTTSKASKVSAEYFITTQYKGSPPLYLADLYINEAQRRFFHNLIGYFFAILHISLMKDGATNYVAIQDENAVGLDENYGYKFWQKEDNYKRYILEIKKIISETHTLYKKYEQEYKGKESGVFLKEPKNIAEFLSQIVSLNARAAALHFATEEKLLESIQRDLLNENIDNSLLAEYLGVADHIITATDIDNRINILILDAQRDKSLATYFDKNPTARKNIEEMIDEHGYINWTLLGGEIISIDTIAKLYNQSKQDKKYLEHLKDGIEKYKELLSKVSKKQKAYESLRGRARYLFEVLSNLPYFRFENQTRMLILANIFNQFNAMLIRNYNIDENDFKFYKIEDVFNLLTKSVKLSPQEIDERKSAWCYMLSEDGEKIEFLSGNEVIKNRVVSDALGYLHNLEAALKKLRGTVGSFPDKNRKIIDGEACVVSDMYSPEEELKKMPNDKVLVITQTYPSYVPYMRKARAIVADVGGITSHAAIVSRELKIPCIVGTKLATKKLKNGDNVRINLEDGTIEKVE</sequence>
<evidence type="ECO:0000256" key="4">
    <source>
        <dbReference type="ARBA" id="ARBA00007837"/>
    </source>
</evidence>
<dbReference type="GO" id="GO:0008986">
    <property type="term" value="F:pyruvate, water dikinase activity"/>
    <property type="evidence" value="ECO:0007669"/>
    <property type="project" value="UniProtKB-EC"/>
</dbReference>
<evidence type="ECO:0000256" key="12">
    <source>
        <dbReference type="ARBA" id="ARBA00022842"/>
    </source>
</evidence>
<dbReference type="GO" id="GO:0006094">
    <property type="term" value="P:gluconeogenesis"/>
    <property type="evidence" value="ECO:0007669"/>
    <property type="project" value="UniProtKB-UniPathway"/>
</dbReference>
<keyword evidence="10" id="KW-0418">Kinase</keyword>
<keyword evidence="9" id="KW-0547">Nucleotide-binding</keyword>
<dbReference type="InterPro" id="IPR013815">
    <property type="entry name" value="ATP_grasp_subdomain_1"/>
</dbReference>
<gene>
    <name evidence="17" type="ORF">A2934_01185</name>
</gene>
<keyword evidence="12" id="KW-0460">Magnesium</keyword>
<dbReference type="Pfam" id="PF00391">
    <property type="entry name" value="PEP-utilizers"/>
    <property type="match status" value="1"/>
</dbReference>
<dbReference type="InterPro" id="IPR002192">
    <property type="entry name" value="PPDK_AMP/ATP-bd"/>
</dbReference>
<evidence type="ECO:0000256" key="2">
    <source>
        <dbReference type="ARBA" id="ARBA00002988"/>
    </source>
</evidence>
<proteinExistence type="inferred from homology"/>
<dbReference type="UniPathway" id="UPA00138"/>
<dbReference type="PROSITE" id="PS00370">
    <property type="entry name" value="PEP_ENZYMES_PHOS_SITE"/>
    <property type="match status" value="1"/>
</dbReference>
<dbReference type="SUPFAM" id="SSF56059">
    <property type="entry name" value="Glutathione synthetase ATP-binding domain-like"/>
    <property type="match status" value="1"/>
</dbReference>
<evidence type="ECO:0000256" key="11">
    <source>
        <dbReference type="ARBA" id="ARBA00022840"/>
    </source>
</evidence>
<evidence type="ECO:0000259" key="16">
    <source>
        <dbReference type="Pfam" id="PF01326"/>
    </source>
</evidence>
<comment type="catalytic activity">
    <reaction evidence="14">
        <text>pyruvate + ATP + H2O = phosphoenolpyruvate + AMP + phosphate + 2 H(+)</text>
        <dbReference type="Rhea" id="RHEA:11364"/>
        <dbReference type="ChEBI" id="CHEBI:15361"/>
        <dbReference type="ChEBI" id="CHEBI:15377"/>
        <dbReference type="ChEBI" id="CHEBI:15378"/>
        <dbReference type="ChEBI" id="CHEBI:30616"/>
        <dbReference type="ChEBI" id="CHEBI:43474"/>
        <dbReference type="ChEBI" id="CHEBI:58702"/>
        <dbReference type="ChEBI" id="CHEBI:456215"/>
        <dbReference type="EC" id="2.7.9.2"/>
    </reaction>
</comment>
<dbReference type="Gene3D" id="3.30.470.20">
    <property type="entry name" value="ATP-grasp fold, B domain"/>
    <property type="match status" value="1"/>
</dbReference>
<evidence type="ECO:0000256" key="7">
    <source>
        <dbReference type="ARBA" id="ARBA00022679"/>
    </source>
</evidence>